<dbReference type="PANTHER" id="PTHR30040:SF2">
    <property type="entry name" value="FAD:PROTEIN FMN TRANSFERASE"/>
    <property type="match status" value="1"/>
</dbReference>
<dbReference type="GO" id="GO:0016740">
    <property type="term" value="F:transferase activity"/>
    <property type="evidence" value="ECO:0007669"/>
    <property type="project" value="UniProtKB-KW"/>
</dbReference>
<keyword evidence="12" id="KW-0472">Membrane</keyword>
<evidence type="ECO:0000256" key="11">
    <source>
        <dbReference type="PIRNR" id="PIRNR006268"/>
    </source>
</evidence>
<protein>
    <recommendedName>
        <fullName evidence="3 11">FAD:protein FMN transferase</fullName>
        <ecNumber evidence="2 11">2.7.1.180</ecNumber>
    </recommendedName>
    <alternativeName>
        <fullName evidence="9 11">Flavin transferase</fullName>
    </alternativeName>
</protein>
<dbReference type="Pfam" id="PF02424">
    <property type="entry name" value="ApbE"/>
    <property type="match status" value="1"/>
</dbReference>
<gene>
    <name evidence="13" type="ORF">QWY31_11105</name>
</gene>
<evidence type="ECO:0000256" key="2">
    <source>
        <dbReference type="ARBA" id="ARBA00011955"/>
    </source>
</evidence>
<evidence type="ECO:0000256" key="12">
    <source>
        <dbReference type="SAM" id="Phobius"/>
    </source>
</evidence>
<evidence type="ECO:0000256" key="10">
    <source>
        <dbReference type="ARBA" id="ARBA00048540"/>
    </source>
</evidence>
<feature type="transmembrane region" description="Helical" evidence="12">
    <location>
        <begin position="9"/>
        <end position="25"/>
    </location>
</feature>
<accession>A0ABT8F6Z1</accession>
<organism evidence="13 14">
    <name type="scientific">Shiella aurantiaca</name>
    <dbReference type="NCBI Taxonomy" id="3058365"/>
    <lineage>
        <taxon>Bacteria</taxon>
        <taxon>Pseudomonadati</taxon>
        <taxon>Bacteroidota</taxon>
        <taxon>Cytophagia</taxon>
        <taxon>Cytophagales</taxon>
        <taxon>Shiellaceae</taxon>
        <taxon>Shiella</taxon>
    </lineage>
</organism>
<keyword evidence="8 11" id="KW-0460">Magnesium</keyword>
<keyword evidence="7 11" id="KW-0274">FAD</keyword>
<keyword evidence="12" id="KW-0812">Transmembrane</keyword>
<evidence type="ECO:0000256" key="5">
    <source>
        <dbReference type="ARBA" id="ARBA00022679"/>
    </source>
</evidence>
<evidence type="ECO:0000256" key="4">
    <source>
        <dbReference type="ARBA" id="ARBA00022630"/>
    </source>
</evidence>
<evidence type="ECO:0000256" key="9">
    <source>
        <dbReference type="ARBA" id="ARBA00031306"/>
    </source>
</evidence>
<evidence type="ECO:0000313" key="14">
    <source>
        <dbReference type="Proteomes" id="UP001168552"/>
    </source>
</evidence>
<evidence type="ECO:0000256" key="6">
    <source>
        <dbReference type="ARBA" id="ARBA00022723"/>
    </source>
</evidence>
<dbReference type="InterPro" id="IPR024932">
    <property type="entry name" value="ApbE"/>
</dbReference>
<dbReference type="PIRSF" id="PIRSF006268">
    <property type="entry name" value="ApbE"/>
    <property type="match status" value="1"/>
</dbReference>
<dbReference type="EC" id="2.7.1.180" evidence="2 11"/>
<keyword evidence="6 11" id="KW-0479">Metal-binding</keyword>
<dbReference type="EMBL" id="JAUHJS010000005">
    <property type="protein sequence ID" value="MDN4166053.1"/>
    <property type="molecule type" value="Genomic_DNA"/>
</dbReference>
<evidence type="ECO:0000256" key="3">
    <source>
        <dbReference type="ARBA" id="ARBA00016337"/>
    </source>
</evidence>
<dbReference type="Proteomes" id="UP001168552">
    <property type="component" value="Unassembled WGS sequence"/>
</dbReference>
<keyword evidence="14" id="KW-1185">Reference proteome</keyword>
<dbReference type="RefSeq" id="WP_320004587.1">
    <property type="nucleotide sequence ID" value="NZ_JAUHJS010000005.1"/>
</dbReference>
<comment type="cofactor">
    <cofactor evidence="1">
        <name>Mg(2+)</name>
        <dbReference type="ChEBI" id="CHEBI:18420"/>
    </cofactor>
</comment>
<evidence type="ECO:0000256" key="8">
    <source>
        <dbReference type="ARBA" id="ARBA00022842"/>
    </source>
</evidence>
<comment type="caution">
    <text evidence="13">The sequence shown here is derived from an EMBL/GenBank/DDBJ whole genome shotgun (WGS) entry which is preliminary data.</text>
</comment>
<dbReference type="SUPFAM" id="SSF143631">
    <property type="entry name" value="ApbE-like"/>
    <property type="match status" value="1"/>
</dbReference>
<dbReference type="Gene3D" id="3.10.520.10">
    <property type="entry name" value="ApbE-like domains"/>
    <property type="match status" value="1"/>
</dbReference>
<keyword evidence="12" id="KW-1133">Transmembrane helix</keyword>
<evidence type="ECO:0000256" key="1">
    <source>
        <dbReference type="ARBA" id="ARBA00001946"/>
    </source>
</evidence>
<sequence length="351" mass="39209">MDANRKKNLIYSLILITLLSGMWWYRNKQNPDTKAQGNQYKIAINGEAQGSTYQIKYLSTKNISYKKAVDSILLGIDQSLSLWVPDSELNQFNRGTQIKFSSPYFYDVLVKSREVYEATEGAFNPALMPLIRAWGFGPEQPIFPEPRVVDSLKAFVNFDSIFFDTKAICKLKKGIQLDFNGIAQGYTVDVLAAFLEAQGIENYMVEVGGEVRCKGKNEENNVWAIGISNPLFKEKGDKEIQVGVRLDNRGLATSGNYRKFYLKDGKKLGHTIDPSTGYPVEHSLLSASVFAKESAIADGLATAFLVRGLEYAKAYAAEHPEIDVLLLYADEQGNLASYVSPGIEPYIFEIE</sequence>
<keyword evidence="5 11" id="KW-0808">Transferase</keyword>
<keyword evidence="4 11" id="KW-0285">Flavoprotein</keyword>
<dbReference type="PANTHER" id="PTHR30040">
    <property type="entry name" value="THIAMINE BIOSYNTHESIS LIPOPROTEIN APBE"/>
    <property type="match status" value="1"/>
</dbReference>
<comment type="similarity">
    <text evidence="11">Belongs to the ApbE family.</text>
</comment>
<proteinExistence type="inferred from homology"/>
<dbReference type="InterPro" id="IPR003374">
    <property type="entry name" value="ApbE-like_sf"/>
</dbReference>
<evidence type="ECO:0000313" key="13">
    <source>
        <dbReference type="EMBL" id="MDN4166053.1"/>
    </source>
</evidence>
<comment type="catalytic activity">
    <reaction evidence="10 11">
        <text>L-threonyl-[protein] + FAD = FMN-L-threonyl-[protein] + AMP + H(+)</text>
        <dbReference type="Rhea" id="RHEA:36847"/>
        <dbReference type="Rhea" id="RHEA-COMP:11060"/>
        <dbReference type="Rhea" id="RHEA-COMP:11061"/>
        <dbReference type="ChEBI" id="CHEBI:15378"/>
        <dbReference type="ChEBI" id="CHEBI:30013"/>
        <dbReference type="ChEBI" id="CHEBI:57692"/>
        <dbReference type="ChEBI" id="CHEBI:74257"/>
        <dbReference type="ChEBI" id="CHEBI:456215"/>
        <dbReference type="EC" id="2.7.1.180"/>
    </reaction>
</comment>
<name>A0ABT8F6Z1_9BACT</name>
<reference evidence="13" key="1">
    <citation type="submission" date="2023-06" db="EMBL/GenBank/DDBJ databases">
        <title>Cytophagales bacterium Strain LB-30, isolated from soil.</title>
        <authorList>
            <person name="Liu B."/>
        </authorList>
    </citation>
    <scope>NUCLEOTIDE SEQUENCE</scope>
    <source>
        <strain evidence="13">LB-30</strain>
    </source>
</reference>
<evidence type="ECO:0000256" key="7">
    <source>
        <dbReference type="ARBA" id="ARBA00022827"/>
    </source>
</evidence>